<keyword evidence="3" id="KW-1185">Reference proteome</keyword>
<dbReference type="OrthoDB" id="9877771at2"/>
<evidence type="ECO:0000256" key="1">
    <source>
        <dbReference type="SAM" id="Phobius"/>
    </source>
</evidence>
<accession>A0A1I1UNT7</accession>
<dbReference type="RefSeq" id="WP_093922427.1">
    <property type="nucleotide sequence ID" value="NZ_FOMW01000002.1"/>
</dbReference>
<proteinExistence type="predicted"/>
<name>A0A1I1UNT7_9RHOB</name>
<keyword evidence="1" id="KW-0472">Membrane</keyword>
<evidence type="ECO:0000313" key="3">
    <source>
        <dbReference type="Proteomes" id="UP000198977"/>
    </source>
</evidence>
<feature type="transmembrane region" description="Helical" evidence="1">
    <location>
        <begin position="6"/>
        <end position="21"/>
    </location>
</feature>
<dbReference type="STRING" id="74348.SAMN04488523_102189"/>
<gene>
    <name evidence="2" type="ORF">SAMN04488523_102189</name>
</gene>
<reference evidence="2 3" key="1">
    <citation type="submission" date="2016-10" db="EMBL/GenBank/DDBJ databases">
        <authorList>
            <person name="de Groot N.N."/>
        </authorList>
    </citation>
    <scope>NUCLEOTIDE SEQUENCE [LARGE SCALE GENOMIC DNA]</scope>
    <source>
        <strain evidence="2 3">DSM 11443</strain>
    </source>
</reference>
<keyword evidence="1" id="KW-1133">Transmembrane helix</keyword>
<evidence type="ECO:0000313" key="2">
    <source>
        <dbReference type="EMBL" id="SFD72456.1"/>
    </source>
</evidence>
<sequence>MNRRLIPYLGIALLAGLYFFDSRQRTERLLPATLLSIEDRDDSAGPDSWHMQARTSTGEVALAPIKHYPSLRVGDRICVTKITRPRGEPVFRWSPQSSC</sequence>
<keyword evidence="1" id="KW-0812">Transmembrane</keyword>
<dbReference type="AlphaFoldDB" id="A0A1I1UNT7"/>
<dbReference type="Proteomes" id="UP000198977">
    <property type="component" value="Unassembled WGS sequence"/>
</dbReference>
<protein>
    <submittedName>
        <fullName evidence="2">Uncharacterized protein</fullName>
    </submittedName>
</protein>
<organism evidence="2 3">
    <name type="scientific">Sulfitobacter brevis</name>
    <dbReference type="NCBI Taxonomy" id="74348"/>
    <lineage>
        <taxon>Bacteria</taxon>
        <taxon>Pseudomonadati</taxon>
        <taxon>Pseudomonadota</taxon>
        <taxon>Alphaproteobacteria</taxon>
        <taxon>Rhodobacterales</taxon>
        <taxon>Roseobacteraceae</taxon>
        <taxon>Sulfitobacter</taxon>
    </lineage>
</organism>
<dbReference type="EMBL" id="FOMW01000002">
    <property type="protein sequence ID" value="SFD72456.1"/>
    <property type="molecule type" value="Genomic_DNA"/>
</dbReference>